<gene>
    <name evidence="1" type="ORF">SCUD_LOCUS6598</name>
</gene>
<dbReference type="EMBL" id="UZAK01015517">
    <property type="protein sequence ID" value="VDP05559.1"/>
    <property type="molecule type" value="Genomic_DNA"/>
</dbReference>
<evidence type="ECO:0000313" key="2">
    <source>
        <dbReference type="Proteomes" id="UP000279833"/>
    </source>
</evidence>
<reference evidence="3" key="1">
    <citation type="submission" date="2016-06" db="UniProtKB">
        <authorList>
            <consortium name="WormBaseParasite"/>
        </authorList>
    </citation>
    <scope>IDENTIFICATION</scope>
</reference>
<protein>
    <submittedName>
        <fullName evidence="1 3">Uncharacterized protein</fullName>
    </submittedName>
</protein>
<organism evidence="3">
    <name type="scientific">Schistosoma curassoni</name>
    <dbReference type="NCBI Taxonomy" id="6186"/>
    <lineage>
        <taxon>Eukaryota</taxon>
        <taxon>Metazoa</taxon>
        <taxon>Spiralia</taxon>
        <taxon>Lophotrochozoa</taxon>
        <taxon>Platyhelminthes</taxon>
        <taxon>Trematoda</taxon>
        <taxon>Digenea</taxon>
        <taxon>Strigeidida</taxon>
        <taxon>Schistosomatoidea</taxon>
        <taxon>Schistosomatidae</taxon>
        <taxon>Schistosoma</taxon>
    </lineage>
</organism>
<name>A0A183JV55_9TREM</name>
<accession>A0A183JV55</accession>
<keyword evidence="2" id="KW-1185">Reference proteome</keyword>
<reference evidence="1 2" key="2">
    <citation type="submission" date="2018-11" db="EMBL/GenBank/DDBJ databases">
        <authorList>
            <consortium name="Pathogen Informatics"/>
        </authorList>
    </citation>
    <scope>NUCLEOTIDE SEQUENCE [LARGE SCALE GENOMIC DNA]</scope>
    <source>
        <strain evidence="1">Dakar</strain>
        <strain evidence="2">Dakar, Senegal</strain>
    </source>
</reference>
<proteinExistence type="predicted"/>
<dbReference type="AlphaFoldDB" id="A0A183JV55"/>
<evidence type="ECO:0000313" key="3">
    <source>
        <dbReference type="WBParaSite" id="SCUD_0000659801-mRNA-1"/>
    </source>
</evidence>
<dbReference type="Proteomes" id="UP000279833">
    <property type="component" value="Unassembled WGS sequence"/>
</dbReference>
<sequence>MIQMKHLEIIFNPLNMHYNKNIIIILMLKQNCIYNNYNYSLCIDSR</sequence>
<dbReference type="WBParaSite" id="SCUD_0000659801-mRNA-1">
    <property type="protein sequence ID" value="SCUD_0000659801-mRNA-1"/>
    <property type="gene ID" value="SCUD_0000659801"/>
</dbReference>
<evidence type="ECO:0000313" key="1">
    <source>
        <dbReference type="EMBL" id="VDP05559.1"/>
    </source>
</evidence>